<dbReference type="GO" id="GO:0004497">
    <property type="term" value="F:monooxygenase activity"/>
    <property type="evidence" value="ECO:0007669"/>
    <property type="project" value="UniProtKB-KW"/>
</dbReference>
<evidence type="ECO:0000256" key="9">
    <source>
        <dbReference type="ARBA" id="ARBA00034328"/>
    </source>
</evidence>
<reference evidence="18 19" key="1">
    <citation type="submission" date="2018-09" db="EMBL/GenBank/DDBJ databases">
        <title>Sphingomonas sp. DAC4.</title>
        <authorList>
            <person name="Seo T."/>
        </authorList>
    </citation>
    <scope>NUCLEOTIDE SEQUENCE [LARGE SCALE GENOMIC DNA]</scope>
    <source>
        <strain evidence="18 19">DAC4</strain>
    </source>
</reference>
<evidence type="ECO:0000313" key="18">
    <source>
        <dbReference type="EMBL" id="RIX29409.1"/>
    </source>
</evidence>
<gene>
    <name evidence="18" type="ORF">D3M59_09000</name>
</gene>
<dbReference type="InterPro" id="IPR037069">
    <property type="entry name" value="AcylCoA_DH/ox_N_sf"/>
</dbReference>
<dbReference type="Proteomes" id="UP000285023">
    <property type="component" value="Unassembled WGS sequence"/>
</dbReference>
<evidence type="ECO:0000259" key="15">
    <source>
        <dbReference type="Pfam" id="PF02770"/>
    </source>
</evidence>
<evidence type="ECO:0000256" key="4">
    <source>
        <dbReference type="ARBA" id="ARBA00022741"/>
    </source>
</evidence>
<comment type="catalytic activity">
    <reaction evidence="11">
        <text>dibenzothiophene + FMNH2 + O2 = dibenzothiophene 5-oxide + FMN + H2O + H(+)</text>
        <dbReference type="Rhea" id="RHEA:49076"/>
        <dbReference type="ChEBI" id="CHEBI:15377"/>
        <dbReference type="ChEBI" id="CHEBI:15378"/>
        <dbReference type="ChEBI" id="CHEBI:15379"/>
        <dbReference type="ChEBI" id="CHEBI:23681"/>
        <dbReference type="ChEBI" id="CHEBI:23683"/>
        <dbReference type="ChEBI" id="CHEBI:57618"/>
        <dbReference type="ChEBI" id="CHEBI:58210"/>
    </reaction>
</comment>
<dbReference type="InterPro" id="IPR013786">
    <property type="entry name" value="AcylCoA_DH/ox_N"/>
</dbReference>
<keyword evidence="4" id="KW-0547">Nucleotide-binding</keyword>
<evidence type="ECO:0000256" key="13">
    <source>
        <dbReference type="ARBA" id="ARBA00049456"/>
    </source>
</evidence>
<keyword evidence="6" id="KW-0503">Monooxygenase</keyword>
<evidence type="ECO:0000259" key="17">
    <source>
        <dbReference type="Pfam" id="PF08028"/>
    </source>
</evidence>
<dbReference type="Pfam" id="PF02770">
    <property type="entry name" value="Acyl-CoA_dh_M"/>
    <property type="match status" value="1"/>
</dbReference>
<proteinExistence type="inferred from homology"/>
<keyword evidence="5" id="KW-0560">Oxidoreductase</keyword>
<dbReference type="InterPro" id="IPR013107">
    <property type="entry name" value="Acyl-CoA_DH_C"/>
</dbReference>
<dbReference type="Gene3D" id="2.40.110.10">
    <property type="entry name" value="Butyryl-CoA Dehydrogenase, subunit A, domain 2"/>
    <property type="match status" value="1"/>
</dbReference>
<comment type="pathway">
    <text evidence="7">Sulfur metabolism; dibenzothiophene degradation.</text>
</comment>
<protein>
    <recommendedName>
        <fullName evidence="10">Dibenzothiophene monooxygenase</fullName>
        <ecNumber evidence="9">1.14.14.21</ecNumber>
    </recommendedName>
</protein>
<dbReference type="InterPro" id="IPR036250">
    <property type="entry name" value="AcylCo_DH-like_C"/>
</dbReference>
<evidence type="ECO:0000256" key="5">
    <source>
        <dbReference type="ARBA" id="ARBA00023002"/>
    </source>
</evidence>
<accession>A0A418Q0P6</accession>
<dbReference type="GO" id="GO:0005737">
    <property type="term" value="C:cytoplasm"/>
    <property type="evidence" value="ECO:0007669"/>
    <property type="project" value="UniProtKB-SubCell"/>
</dbReference>
<dbReference type="RefSeq" id="WP_119533297.1">
    <property type="nucleotide sequence ID" value="NZ_QXTF01000002.1"/>
</dbReference>
<feature type="domain" description="Acyl-CoA dehydrogenase/oxidase N-terminal" evidence="16">
    <location>
        <begin position="18"/>
        <end position="93"/>
    </location>
</feature>
<keyword evidence="3" id="KW-0288">FMN</keyword>
<keyword evidence="14" id="KW-1133">Transmembrane helix</keyword>
<evidence type="ECO:0000256" key="11">
    <source>
        <dbReference type="ARBA" id="ARBA00047859"/>
    </source>
</evidence>
<dbReference type="EC" id="1.14.14.21" evidence="9"/>
<dbReference type="PANTHER" id="PTHR43884:SF12">
    <property type="entry name" value="ISOVALERYL-COA DEHYDROGENASE, MITOCHONDRIAL-RELATED"/>
    <property type="match status" value="1"/>
</dbReference>
<comment type="subcellular location">
    <subcellularLocation>
        <location evidence="1">Cytoplasm</location>
    </subcellularLocation>
</comment>
<organism evidence="18 19">
    <name type="scientific">Sphingomonas edaphi</name>
    <dbReference type="NCBI Taxonomy" id="2315689"/>
    <lineage>
        <taxon>Bacteria</taxon>
        <taxon>Pseudomonadati</taxon>
        <taxon>Pseudomonadota</taxon>
        <taxon>Alphaproteobacteria</taxon>
        <taxon>Sphingomonadales</taxon>
        <taxon>Sphingomonadaceae</taxon>
        <taxon>Sphingomonas</taxon>
    </lineage>
</organism>
<dbReference type="Gene3D" id="1.10.540.10">
    <property type="entry name" value="Acyl-CoA dehydrogenase/oxidase, N-terminal domain"/>
    <property type="match status" value="1"/>
</dbReference>
<dbReference type="EMBL" id="QXTF01000002">
    <property type="protein sequence ID" value="RIX29409.1"/>
    <property type="molecule type" value="Genomic_DNA"/>
</dbReference>
<dbReference type="SUPFAM" id="SSF47203">
    <property type="entry name" value="Acyl-CoA dehydrogenase C-terminal domain-like"/>
    <property type="match status" value="1"/>
</dbReference>
<dbReference type="Gene3D" id="1.20.140.10">
    <property type="entry name" value="Butyryl-CoA Dehydrogenase, subunit A, domain 3"/>
    <property type="match status" value="1"/>
</dbReference>
<evidence type="ECO:0000256" key="10">
    <source>
        <dbReference type="ARBA" id="ARBA00034345"/>
    </source>
</evidence>
<comment type="caution">
    <text evidence="18">The sequence shown here is derived from an EMBL/GenBank/DDBJ whole genome shotgun (WGS) entry which is preliminary data.</text>
</comment>
<dbReference type="OrthoDB" id="7316074at2"/>
<evidence type="ECO:0000313" key="19">
    <source>
        <dbReference type="Proteomes" id="UP000285023"/>
    </source>
</evidence>
<feature type="domain" description="Acyl-CoA oxidase/dehydrogenase middle" evidence="15">
    <location>
        <begin position="119"/>
        <end position="206"/>
    </location>
</feature>
<dbReference type="Pfam" id="PF02771">
    <property type="entry name" value="Acyl-CoA_dh_N"/>
    <property type="match status" value="1"/>
</dbReference>
<feature type="transmembrane region" description="Helical" evidence="14">
    <location>
        <begin position="224"/>
        <end position="244"/>
    </location>
</feature>
<dbReference type="InterPro" id="IPR009100">
    <property type="entry name" value="AcylCoA_DH/oxidase_NM_dom_sf"/>
</dbReference>
<evidence type="ECO:0000256" key="8">
    <source>
        <dbReference type="ARBA" id="ARBA00034317"/>
    </source>
</evidence>
<dbReference type="PANTHER" id="PTHR43884">
    <property type="entry name" value="ACYL-COA DEHYDROGENASE"/>
    <property type="match status" value="1"/>
</dbReference>
<evidence type="ECO:0000256" key="7">
    <source>
        <dbReference type="ARBA" id="ARBA00034307"/>
    </source>
</evidence>
<dbReference type="GO" id="GO:0003995">
    <property type="term" value="F:acyl-CoA dehydrogenase activity"/>
    <property type="evidence" value="ECO:0007669"/>
    <property type="project" value="TreeGrafter"/>
</dbReference>
<evidence type="ECO:0000256" key="6">
    <source>
        <dbReference type="ARBA" id="ARBA00023033"/>
    </source>
</evidence>
<dbReference type="GO" id="GO:0050660">
    <property type="term" value="F:flavin adenine dinucleotide binding"/>
    <property type="evidence" value="ECO:0007669"/>
    <property type="project" value="InterPro"/>
</dbReference>
<evidence type="ECO:0000256" key="14">
    <source>
        <dbReference type="SAM" id="Phobius"/>
    </source>
</evidence>
<keyword evidence="14" id="KW-0812">Transmembrane</keyword>
<dbReference type="AlphaFoldDB" id="A0A418Q0P6"/>
<evidence type="ECO:0000256" key="3">
    <source>
        <dbReference type="ARBA" id="ARBA00022643"/>
    </source>
</evidence>
<evidence type="ECO:0000256" key="12">
    <source>
        <dbReference type="ARBA" id="ARBA00048445"/>
    </source>
</evidence>
<dbReference type="SUPFAM" id="SSF56645">
    <property type="entry name" value="Acyl-CoA dehydrogenase NM domain-like"/>
    <property type="match status" value="1"/>
</dbReference>
<dbReference type="Pfam" id="PF08028">
    <property type="entry name" value="Acyl-CoA_dh_2"/>
    <property type="match status" value="1"/>
</dbReference>
<keyword evidence="2" id="KW-0285">Flavoprotein</keyword>
<comment type="catalytic activity">
    <reaction evidence="12">
        <text>dibenzothiophene 5-oxide + FMNH2 + O2 = dibenzothiophene 5,5-dioxide + FMN + H2O + H(+)</text>
        <dbReference type="Rhea" id="RHEA:49080"/>
        <dbReference type="ChEBI" id="CHEBI:15377"/>
        <dbReference type="ChEBI" id="CHEBI:15378"/>
        <dbReference type="ChEBI" id="CHEBI:15379"/>
        <dbReference type="ChEBI" id="CHEBI:23683"/>
        <dbReference type="ChEBI" id="CHEBI:57618"/>
        <dbReference type="ChEBI" id="CHEBI:58210"/>
        <dbReference type="ChEBI" id="CHEBI:90356"/>
    </reaction>
</comment>
<name>A0A418Q0P6_9SPHN</name>
<keyword evidence="14" id="KW-0472">Membrane</keyword>
<dbReference type="InterPro" id="IPR006091">
    <property type="entry name" value="Acyl-CoA_Oxase/DH_mid-dom"/>
</dbReference>
<sequence>MTTPIDWAERARDVAGIVRGHATAHDEDDSFVSEGYAAIKEASLLKAMVPVSLGGHGASIGEICEAIRIIGQVCGSTALAFSMHSHLVGTAAWRLTHQGALTEPLLRKVAEGCVLVSSGGSDWLQSGGTATKTEGGFLVTARKPFSSGSPAADLLVTSAVYDDPEVGPTVLHFAVPLKGEGVEYVETWRVMGMRGTGSNDIVLKDVFVPDAAISGRRPKGKWHMLFHAISMIALPLIYSAYVGVAESARDKAVETARKRPPDRHLPILVGEMDNALRGARLAHGRMVELADHGSPGPDTTNEVTSLRTLVGNGAIRTVERAMMVAGGSAFYRSSDIERAFRDVQAARYHPLQEKVQLEYSGRMALGWDIDG</sequence>
<keyword evidence="19" id="KW-1185">Reference proteome</keyword>
<feature type="domain" description="Acyl-CoA dehydrogenase C-terminal" evidence="17">
    <location>
        <begin position="240"/>
        <end position="349"/>
    </location>
</feature>
<dbReference type="PIRSF" id="PIRSF016578">
    <property type="entry name" value="HsaA"/>
    <property type="match status" value="1"/>
</dbReference>
<comment type="similarity">
    <text evidence="8">Belongs to the DszC flavin monooxygenase family.</text>
</comment>
<evidence type="ECO:0000256" key="2">
    <source>
        <dbReference type="ARBA" id="ARBA00022630"/>
    </source>
</evidence>
<evidence type="ECO:0000259" key="16">
    <source>
        <dbReference type="Pfam" id="PF02771"/>
    </source>
</evidence>
<dbReference type="InterPro" id="IPR046373">
    <property type="entry name" value="Acyl-CoA_Oxase/DH_mid-dom_sf"/>
</dbReference>
<evidence type="ECO:0000256" key="1">
    <source>
        <dbReference type="ARBA" id="ARBA00004496"/>
    </source>
</evidence>
<comment type="catalytic activity">
    <reaction evidence="13">
        <text>dibenzothiophene + 2 FMNH2 + 2 O2 = dibenzothiophene 5,5-dioxide + 2 FMN + 2 H2O + 2 H(+)</text>
        <dbReference type="Rhea" id="RHEA:49072"/>
        <dbReference type="ChEBI" id="CHEBI:15377"/>
        <dbReference type="ChEBI" id="CHEBI:15378"/>
        <dbReference type="ChEBI" id="CHEBI:15379"/>
        <dbReference type="ChEBI" id="CHEBI:23681"/>
        <dbReference type="ChEBI" id="CHEBI:57618"/>
        <dbReference type="ChEBI" id="CHEBI:58210"/>
        <dbReference type="ChEBI" id="CHEBI:90356"/>
        <dbReference type="EC" id="1.14.14.21"/>
    </reaction>
</comment>